<dbReference type="EMBL" id="JAUEPO010000004">
    <property type="protein sequence ID" value="KAK3324295.1"/>
    <property type="molecule type" value="Genomic_DNA"/>
</dbReference>
<reference evidence="2" key="2">
    <citation type="submission" date="2023-06" db="EMBL/GenBank/DDBJ databases">
        <authorList>
            <consortium name="Lawrence Berkeley National Laboratory"/>
            <person name="Haridas S."/>
            <person name="Hensen N."/>
            <person name="Bonometti L."/>
            <person name="Westerberg I."/>
            <person name="Brannstrom I.O."/>
            <person name="Guillou S."/>
            <person name="Cros-Aarteil S."/>
            <person name="Calhoun S."/>
            <person name="Kuo A."/>
            <person name="Mondo S."/>
            <person name="Pangilinan J."/>
            <person name="Riley R."/>
            <person name="Labutti K."/>
            <person name="Andreopoulos B."/>
            <person name="Lipzen A."/>
            <person name="Chen C."/>
            <person name="Yanf M."/>
            <person name="Daum C."/>
            <person name="Ng V."/>
            <person name="Clum A."/>
            <person name="Steindorff A."/>
            <person name="Ohm R."/>
            <person name="Martin F."/>
            <person name="Silar P."/>
            <person name="Natvig D."/>
            <person name="Lalanne C."/>
            <person name="Gautier V."/>
            <person name="Ament-Velasquez S.L."/>
            <person name="Kruys A."/>
            <person name="Hutchinson M.I."/>
            <person name="Powell A.J."/>
            <person name="Barry K."/>
            <person name="Miller A.N."/>
            <person name="Grigoriev I.V."/>
            <person name="Debuchy R."/>
            <person name="Gladieux P."/>
            <person name="Thoren M.H."/>
            <person name="Johannesson H."/>
        </authorList>
    </citation>
    <scope>NUCLEOTIDE SEQUENCE</scope>
    <source>
        <strain evidence="2">SMH4131-1</strain>
    </source>
</reference>
<feature type="transmembrane region" description="Helical" evidence="1">
    <location>
        <begin position="115"/>
        <end position="138"/>
    </location>
</feature>
<evidence type="ECO:0000256" key="1">
    <source>
        <dbReference type="SAM" id="Phobius"/>
    </source>
</evidence>
<dbReference type="AlphaFoldDB" id="A0AAE0IFQ3"/>
<reference evidence="2" key="1">
    <citation type="journal article" date="2023" name="Mol. Phylogenet. Evol.">
        <title>Genome-scale phylogeny and comparative genomics of the fungal order Sordariales.</title>
        <authorList>
            <person name="Hensen N."/>
            <person name="Bonometti L."/>
            <person name="Westerberg I."/>
            <person name="Brannstrom I.O."/>
            <person name="Guillou S."/>
            <person name="Cros-Aarteil S."/>
            <person name="Calhoun S."/>
            <person name="Haridas S."/>
            <person name="Kuo A."/>
            <person name="Mondo S."/>
            <person name="Pangilinan J."/>
            <person name="Riley R."/>
            <person name="LaButti K."/>
            <person name="Andreopoulos B."/>
            <person name="Lipzen A."/>
            <person name="Chen C."/>
            <person name="Yan M."/>
            <person name="Daum C."/>
            <person name="Ng V."/>
            <person name="Clum A."/>
            <person name="Steindorff A."/>
            <person name="Ohm R.A."/>
            <person name="Martin F."/>
            <person name="Silar P."/>
            <person name="Natvig D.O."/>
            <person name="Lalanne C."/>
            <person name="Gautier V."/>
            <person name="Ament-Velasquez S.L."/>
            <person name="Kruys A."/>
            <person name="Hutchinson M.I."/>
            <person name="Powell A.J."/>
            <person name="Barry K."/>
            <person name="Miller A.N."/>
            <person name="Grigoriev I.V."/>
            <person name="Debuchy R."/>
            <person name="Gladieux P."/>
            <person name="Hiltunen Thoren M."/>
            <person name="Johannesson H."/>
        </authorList>
    </citation>
    <scope>NUCLEOTIDE SEQUENCE</scope>
    <source>
        <strain evidence="2">SMH4131-1</strain>
    </source>
</reference>
<dbReference type="Proteomes" id="UP001286456">
    <property type="component" value="Unassembled WGS sequence"/>
</dbReference>
<keyword evidence="1" id="KW-0472">Membrane</keyword>
<evidence type="ECO:0008006" key="4">
    <source>
        <dbReference type="Google" id="ProtNLM"/>
    </source>
</evidence>
<gene>
    <name evidence="2" type="ORF">B0T19DRAFT_227487</name>
</gene>
<organism evidence="2 3">
    <name type="scientific">Cercophora scortea</name>
    <dbReference type="NCBI Taxonomy" id="314031"/>
    <lineage>
        <taxon>Eukaryota</taxon>
        <taxon>Fungi</taxon>
        <taxon>Dikarya</taxon>
        <taxon>Ascomycota</taxon>
        <taxon>Pezizomycotina</taxon>
        <taxon>Sordariomycetes</taxon>
        <taxon>Sordariomycetidae</taxon>
        <taxon>Sordariales</taxon>
        <taxon>Lasiosphaeriaceae</taxon>
        <taxon>Cercophora</taxon>
    </lineage>
</organism>
<sequence length="158" mass="18721">MMHHDGHHSDFASAIHLLLIPFFFLSFFDLNRLLAHSLQISFVYCCLLKKEESFHLLIRNQQSWGVVYYSYYYYCYLQTVWQKRGHEFSMDNRCMGAMGHGHDITVAWAGDDGVVLAYLLFRLAFISSFLSFRFSLLFGAGRIRDRHRSTNEHFWDMD</sequence>
<accession>A0AAE0IFQ3</accession>
<name>A0AAE0IFQ3_9PEZI</name>
<feature type="transmembrane region" description="Helical" evidence="1">
    <location>
        <begin position="12"/>
        <end position="28"/>
    </location>
</feature>
<proteinExistence type="predicted"/>
<keyword evidence="1" id="KW-0812">Transmembrane</keyword>
<protein>
    <recommendedName>
        <fullName evidence="4">Transmembrane protein</fullName>
    </recommendedName>
</protein>
<keyword evidence="3" id="KW-1185">Reference proteome</keyword>
<evidence type="ECO:0000313" key="2">
    <source>
        <dbReference type="EMBL" id="KAK3324295.1"/>
    </source>
</evidence>
<keyword evidence="1" id="KW-1133">Transmembrane helix</keyword>
<evidence type="ECO:0000313" key="3">
    <source>
        <dbReference type="Proteomes" id="UP001286456"/>
    </source>
</evidence>
<comment type="caution">
    <text evidence="2">The sequence shown here is derived from an EMBL/GenBank/DDBJ whole genome shotgun (WGS) entry which is preliminary data.</text>
</comment>